<evidence type="ECO:0000256" key="2">
    <source>
        <dbReference type="ARBA" id="ARBA00012323"/>
    </source>
</evidence>
<evidence type="ECO:0000256" key="4">
    <source>
        <dbReference type="ARBA" id="ARBA00022679"/>
    </source>
</evidence>
<dbReference type="Pfam" id="PF00480">
    <property type="entry name" value="ROK"/>
    <property type="match status" value="1"/>
</dbReference>
<dbReference type="Gene3D" id="3.30.420.40">
    <property type="match status" value="2"/>
</dbReference>
<evidence type="ECO:0000256" key="7">
    <source>
        <dbReference type="ARBA" id="ARBA00022840"/>
    </source>
</evidence>
<dbReference type="Proteomes" id="UP001057134">
    <property type="component" value="Chromosome"/>
</dbReference>
<dbReference type="EMBL" id="CP027059">
    <property type="protein sequence ID" value="UQZ86856.1"/>
    <property type="molecule type" value="Genomic_DNA"/>
</dbReference>
<evidence type="ECO:0000256" key="5">
    <source>
        <dbReference type="ARBA" id="ARBA00022741"/>
    </source>
</evidence>
<dbReference type="PANTHER" id="PTHR18964:SF149">
    <property type="entry name" value="BIFUNCTIONAL UDP-N-ACETYLGLUCOSAMINE 2-EPIMERASE_N-ACETYLMANNOSAMINE KINASE"/>
    <property type="match status" value="1"/>
</dbReference>
<keyword evidence="5" id="KW-0547">Nucleotide-binding</keyword>
<dbReference type="InterPro" id="IPR043129">
    <property type="entry name" value="ATPase_NBD"/>
</dbReference>
<evidence type="ECO:0000313" key="9">
    <source>
        <dbReference type="EMBL" id="UQZ86856.1"/>
    </source>
</evidence>
<evidence type="ECO:0000256" key="6">
    <source>
        <dbReference type="ARBA" id="ARBA00022777"/>
    </source>
</evidence>
<dbReference type="PANTHER" id="PTHR18964">
    <property type="entry name" value="ROK (REPRESSOR, ORF, KINASE) FAMILY"/>
    <property type="match status" value="1"/>
</dbReference>
<proteinExistence type="inferred from homology"/>
<reference evidence="9" key="2">
    <citation type="journal article" date="2021" name="J Anim Sci Technol">
        <title>Complete genome sequence of Paenibacillus konkukensis sp. nov. SK3146 as a potential probiotic strain.</title>
        <authorList>
            <person name="Jung H.I."/>
            <person name="Park S."/>
            <person name="Niu K.M."/>
            <person name="Lee S.W."/>
            <person name="Kothari D."/>
            <person name="Yi K.J."/>
            <person name="Kim S.K."/>
        </authorList>
    </citation>
    <scope>NUCLEOTIDE SEQUENCE</scope>
    <source>
        <strain evidence="9">SK3146</strain>
    </source>
</reference>
<name>A0ABY4RWX7_9BACL</name>
<keyword evidence="7" id="KW-0067">ATP-binding</keyword>
<dbReference type="InterPro" id="IPR049874">
    <property type="entry name" value="ROK_cs"/>
</dbReference>
<keyword evidence="6" id="KW-0418">Kinase</keyword>
<dbReference type="EC" id="2.7.1.2" evidence="2"/>
<dbReference type="GO" id="GO:0004340">
    <property type="term" value="F:glucokinase activity"/>
    <property type="evidence" value="ECO:0007669"/>
    <property type="project" value="UniProtKB-EC"/>
</dbReference>
<dbReference type="InterPro" id="IPR000600">
    <property type="entry name" value="ROK"/>
</dbReference>
<evidence type="ECO:0000256" key="3">
    <source>
        <dbReference type="ARBA" id="ARBA00014701"/>
    </source>
</evidence>
<evidence type="ECO:0000256" key="8">
    <source>
        <dbReference type="ARBA" id="ARBA00032386"/>
    </source>
</evidence>
<organism evidence="9 10">
    <name type="scientific">Paenibacillus konkukensis</name>
    <dbReference type="NCBI Taxonomy" id="2020716"/>
    <lineage>
        <taxon>Bacteria</taxon>
        <taxon>Bacillati</taxon>
        <taxon>Bacillota</taxon>
        <taxon>Bacilli</taxon>
        <taxon>Bacillales</taxon>
        <taxon>Paenibacillaceae</taxon>
        <taxon>Paenibacillus</taxon>
    </lineage>
</organism>
<dbReference type="SUPFAM" id="SSF53067">
    <property type="entry name" value="Actin-like ATPase domain"/>
    <property type="match status" value="1"/>
</dbReference>
<dbReference type="RefSeq" id="WP_249862359.1">
    <property type="nucleotide sequence ID" value="NZ_CP027059.1"/>
</dbReference>
<reference evidence="9" key="1">
    <citation type="submission" date="2018-02" db="EMBL/GenBank/DDBJ databases">
        <authorList>
            <person name="Kim S.-K."/>
            <person name="Jung H.-I."/>
            <person name="Lee S.-W."/>
        </authorList>
    </citation>
    <scope>NUCLEOTIDE SEQUENCE</scope>
    <source>
        <strain evidence="9">SK3146</strain>
    </source>
</reference>
<protein>
    <recommendedName>
        <fullName evidence="3">Glucokinase</fullName>
        <ecNumber evidence="2">2.7.1.2</ecNumber>
    </recommendedName>
    <alternativeName>
        <fullName evidence="8">Glucose kinase</fullName>
    </alternativeName>
</protein>
<comment type="similarity">
    <text evidence="1">Belongs to the ROK (NagC/XylR) family.</text>
</comment>
<evidence type="ECO:0000313" key="10">
    <source>
        <dbReference type="Proteomes" id="UP001057134"/>
    </source>
</evidence>
<evidence type="ECO:0000256" key="1">
    <source>
        <dbReference type="ARBA" id="ARBA00006479"/>
    </source>
</evidence>
<gene>
    <name evidence="9" type="primary">glcK_2</name>
    <name evidence="9" type="ORF">SK3146_06149</name>
</gene>
<accession>A0ABY4RWX7</accession>
<dbReference type="NCBIfam" id="TIGR00744">
    <property type="entry name" value="ROK_glcA_fam"/>
    <property type="match status" value="1"/>
</dbReference>
<keyword evidence="10" id="KW-1185">Reference proteome</keyword>
<keyword evidence="4 9" id="KW-0808">Transferase</keyword>
<dbReference type="InterPro" id="IPR004654">
    <property type="entry name" value="ROK_glcA"/>
</dbReference>
<dbReference type="PROSITE" id="PS01125">
    <property type="entry name" value="ROK"/>
    <property type="match status" value="1"/>
</dbReference>
<sequence length="323" mass="32933">MKKALYAGIDIGGTNVKVGLCDAGGRLLHKLEGPTGGAEGLHEAVRRIDQYVRRAVDEAGGHWSDVAGIGAGIPGFVDIHSGVVALAENLGWEQVPIARILSEQFGKPVAIENDANLAALGEALHGAGRGVNHLVCYTVGTGVGGGIVEARRLVHGFGGMAGELGHLRIAAEAEAAPCNCGLRGCLETIASATGIVRLAREAIGRGEGTTLAGLDLARLEAKDVFVHAEAGDGAAVRIVRKAADALGLSMAMAAAVTNPQRFIIGGGVSRAGETLLTPVREAFARYAAEPLRRQVDIVQAQLGNDAGIIGAAGLGRSLSGMPS</sequence>